<keyword evidence="4" id="KW-0732">Signal</keyword>
<evidence type="ECO:0000256" key="1">
    <source>
        <dbReference type="PIRSR" id="PIRSR637460-1"/>
    </source>
</evidence>
<dbReference type="InterPro" id="IPR036514">
    <property type="entry name" value="SGNH_hydro_sf"/>
</dbReference>
<feature type="domain" description="SGNH hydrolase-type esterase" evidence="5">
    <location>
        <begin position="43"/>
        <end position="299"/>
    </location>
</feature>
<proteinExistence type="predicted"/>
<feature type="chain" id="PRO_5021942178" evidence="4">
    <location>
        <begin position="27"/>
        <end position="522"/>
    </location>
</feature>
<dbReference type="SUPFAM" id="SSF52266">
    <property type="entry name" value="SGNH hydrolase"/>
    <property type="match status" value="1"/>
</dbReference>
<evidence type="ECO:0000313" key="7">
    <source>
        <dbReference type="Proteomes" id="UP000318331"/>
    </source>
</evidence>
<evidence type="ECO:0000313" key="6">
    <source>
        <dbReference type="EMBL" id="TQM57638.1"/>
    </source>
</evidence>
<dbReference type="PANTHER" id="PTHR37981:SF1">
    <property type="entry name" value="SGNH HYDROLASE-TYPE ESTERASE DOMAIN-CONTAINING PROTEIN"/>
    <property type="match status" value="1"/>
</dbReference>
<dbReference type="EMBL" id="VFPN01000004">
    <property type="protein sequence ID" value="TQM57638.1"/>
    <property type="molecule type" value="Genomic_DNA"/>
</dbReference>
<evidence type="ECO:0000256" key="4">
    <source>
        <dbReference type="SAM" id="SignalP"/>
    </source>
</evidence>
<feature type="active site" description="Nucleophile" evidence="1">
    <location>
        <position position="47"/>
    </location>
</feature>
<keyword evidence="6" id="KW-0378">Hydrolase</keyword>
<feature type="region of interest" description="Disordered" evidence="3">
    <location>
        <begin position="426"/>
        <end position="457"/>
    </location>
</feature>
<dbReference type="CDD" id="cd01823">
    <property type="entry name" value="SEST_like"/>
    <property type="match status" value="1"/>
</dbReference>
<dbReference type="Gene3D" id="3.40.50.1110">
    <property type="entry name" value="SGNH hydrolase"/>
    <property type="match status" value="1"/>
</dbReference>
<reference evidence="6 7" key="1">
    <citation type="submission" date="2019-06" db="EMBL/GenBank/DDBJ databases">
        <title>Sequencing the genomes of 1000 actinobacteria strains.</title>
        <authorList>
            <person name="Klenk H.-P."/>
        </authorList>
    </citation>
    <scope>NUCLEOTIDE SEQUENCE [LARGE SCALE GENOMIC DNA]</scope>
    <source>
        <strain evidence="6 7">DSM 18031</strain>
    </source>
</reference>
<sequence length="522" mass="53641">MKKRYALSSGLLLAVLLLGGAPAARAVDSADPTDSTAPPSYVVMGDSYTSGFGLPPYARNTYSPLGVTNNCQRSFSSYPARVAAQRGYRVTNVSCQGAVTTDFFLSPARRPRWGEPPQLDALGADTALITFTLGTNDAGFGPVLTECIARPDFLLPSRTCSGDPRVTARVDAAIAALDGRGVSGDVRSLDSVLAEIRARAPRAQVVGVGYPALYPEGGSDSGILVQGQRCEGVKRADQRWMFEKTTELNAVIRSAMLRNGYLYADPEPYFSGHALCDAGPSYFFGLVSTGLFHPNQAGQNVLADMVLDTLAAAPSSALSGIAGSVDVGISEALGDPGAGVPARPDAALTVTRAGDTLTLDAPGVRGEESSVAEWYVEGATVDRVAVGDHVELDIGSDESVSVTLVATGGNGLTSFATATATAMAGDGEKSDAASGGSSATPQSGRGALPTVTAPGETVAEHPGVMVDIPEGEVSDASLSASGVVTRSRAMPAEETGETDERNGGLMTMLAVALVTVAAGWRR</sequence>
<dbReference type="GO" id="GO:0019433">
    <property type="term" value="P:triglyceride catabolic process"/>
    <property type="evidence" value="ECO:0007669"/>
    <property type="project" value="TreeGrafter"/>
</dbReference>
<keyword evidence="7" id="KW-1185">Reference proteome</keyword>
<dbReference type="AlphaFoldDB" id="A0A543HH34"/>
<accession>A0A543HH34</accession>
<protein>
    <submittedName>
        <fullName evidence="6">GDSL-like lipase/acylhydrolase family protein</fullName>
    </submittedName>
</protein>
<gene>
    <name evidence="6" type="ORF">FB466_2633</name>
</gene>
<feature type="region of interest" description="Disordered" evidence="3">
    <location>
        <begin position="478"/>
        <end position="500"/>
    </location>
</feature>
<keyword evidence="2" id="KW-1015">Disulfide bond</keyword>
<name>A0A543HH34_9MICO</name>
<dbReference type="OrthoDB" id="5503950at2"/>
<feature type="disulfide bond" evidence="2">
    <location>
        <begin position="230"/>
        <end position="276"/>
    </location>
</feature>
<dbReference type="Proteomes" id="UP000318331">
    <property type="component" value="Unassembled WGS sequence"/>
</dbReference>
<dbReference type="Pfam" id="PF13472">
    <property type="entry name" value="Lipase_GDSL_2"/>
    <property type="match status" value="1"/>
</dbReference>
<comment type="caution">
    <text evidence="6">The sequence shown here is derived from an EMBL/GenBank/DDBJ whole genome shotgun (WGS) entry which is preliminary data.</text>
</comment>
<feature type="disulfide bond" evidence="2">
    <location>
        <begin position="147"/>
        <end position="160"/>
    </location>
</feature>
<dbReference type="RefSeq" id="WP_141918895.1">
    <property type="nucleotide sequence ID" value="NZ_BAAAYS010000015.1"/>
</dbReference>
<evidence type="ECO:0000256" key="3">
    <source>
        <dbReference type="SAM" id="MobiDB-lite"/>
    </source>
</evidence>
<dbReference type="GO" id="GO:0004806">
    <property type="term" value="F:triacylglycerol lipase activity"/>
    <property type="evidence" value="ECO:0007669"/>
    <property type="project" value="TreeGrafter"/>
</dbReference>
<feature type="active site" evidence="1">
    <location>
        <position position="293"/>
    </location>
</feature>
<evidence type="ECO:0000256" key="2">
    <source>
        <dbReference type="PIRSR" id="PIRSR637460-2"/>
    </source>
</evidence>
<dbReference type="InterPro" id="IPR013830">
    <property type="entry name" value="SGNH_hydro"/>
</dbReference>
<feature type="signal peptide" evidence="4">
    <location>
        <begin position="1"/>
        <end position="26"/>
    </location>
</feature>
<organism evidence="6 7">
    <name type="scientific">Klugiella xanthotipulae</name>
    <dbReference type="NCBI Taxonomy" id="244735"/>
    <lineage>
        <taxon>Bacteria</taxon>
        <taxon>Bacillati</taxon>
        <taxon>Actinomycetota</taxon>
        <taxon>Actinomycetes</taxon>
        <taxon>Micrococcales</taxon>
        <taxon>Microbacteriaceae</taxon>
        <taxon>Klugiella</taxon>
    </lineage>
</organism>
<evidence type="ECO:0000259" key="5">
    <source>
        <dbReference type="Pfam" id="PF13472"/>
    </source>
</evidence>
<dbReference type="PANTHER" id="PTHR37981">
    <property type="entry name" value="LIPASE 2"/>
    <property type="match status" value="1"/>
</dbReference>
<feature type="disulfide bond" evidence="2">
    <location>
        <begin position="71"/>
        <end position="95"/>
    </location>
</feature>
<dbReference type="InterPro" id="IPR037460">
    <property type="entry name" value="SEST-like"/>
</dbReference>